<dbReference type="InterPro" id="IPR036097">
    <property type="entry name" value="HisK_dim/P_sf"/>
</dbReference>
<dbReference type="Pfam" id="PF00512">
    <property type="entry name" value="HisKA"/>
    <property type="match status" value="1"/>
</dbReference>
<accession>A0AAW5P1W7</accession>
<dbReference type="CDD" id="cd00082">
    <property type="entry name" value="HisKA"/>
    <property type="match status" value="1"/>
</dbReference>
<organism evidence="9 10">
    <name type="scientific">Bacteroides faecis</name>
    <dbReference type="NCBI Taxonomy" id="674529"/>
    <lineage>
        <taxon>Bacteria</taxon>
        <taxon>Pseudomonadati</taxon>
        <taxon>Bacteroidota</taxon>
        <taxon>Bacteroidia</taxon>
        <taxon>Bacteroidales</taxon>
        <taxon>Bacteroidaceae</taxon>
        <taxon>Bacteroides</taxon>
    </lineage>
</organism>
<dbReference type="InterPro" id="IPR003594">
    <property type="entry name" value="HATPase_dom"/>
</dbReference>
<dbReference type="Gene3D" id="3.30.565.10">
    <property type="entry name" value="Histidine kinase-like ATPase, C-terminal domain"/>
    <property type="match status" value="1"/>
</dbReference>
<evidence type="ECO:0000259" key="8">
    <source>
        <dbReference type="PROSITE" id="PS50110"/>
    </source>
</evidence>
<keyword evidence="6" id="KW-0472">Membrane</keyword>
<dbReference type="InterPro" id="IPR036641">
    <property type="entry name" value="HPT_dom_sf"/>
</dbReference>
<feature type="transmembrane region" description="Helical" evidence="6">
    <location>
        <begin position="248"/>
        <end position="269"/>
    </location>
</feature>
<dbReference type="InterPro" id="IPR001789">
    <property type="entry name" value="Sig_transdc_resp-reg_receiver"/>
</dbReference>
<dbReference type="InterPro" id="IPR036890">
    <property type="entry name" value="HATPase_C_sf"/>
</dbReference>
<evidence type="ECO:0000256" key="1">
    <source>
        <dbReference type="ARBA" id="ARBA00000085"/>
    </source>
</evidence>
<dbReference type="PRINTS" id="PR00344">
    <property type="entry name" value="BCTRLSENSOR"/>
</dbReference>
<sequence length="776" mass="88493">MQYHTTSTKFLRTLIAAGYLLMCLLAVGIMYLWYYEWQKIEELETENQRINAFRQEVHLVYEEMTGLSLLGESVLEWKNEDMEHYHARRIAMDSLLCRFKTVYLAERIDSVRHLLESKETLLRSIVKVMDEQERLNQRIAERVPVIAARSAQEQPKKPKRKGFFGLFGKKEKPKPTATTTMLHELNRKEIAQQQAQNRHLLEHTDSLAARNAELNRQLQGLIRQIDGKVQGDLQKREAEIAVMREQSFIQIGGLTGFVLLLLVISYIIIHRNANRIKRYKRETTDLIGQLQQVVKKNEALINSRKKAVHTITHELRTPLTAISGYAGLMEKENDADKTGMYIQNIQHSSNRMREMLNTLLDFFRLDNGKEQPVISTCRISSITHILETEFMPIAMSKELTLTVESHTDAVVLTDRERILQVGNNLLSNAIKFTDNGSVSLTTDYDNGILKLIVEDTGTGMTEEEQLRVFSAFERLSNAAAKDGFGLGLSIVQSIVAMLNGTIRLESEKGKGSRFTVEIPVQKAEELTEQTVKNHARHDEKHYDVIAIDNDEVLLLMLKEMFSQEEIHCDTCTDVAKLMELIRKKEYALLLTDLNMLEINGFELLELLRTSNVGNSKTIPVVVTTASGSCSKEELTERGFAGCLFKPFSISELMEISDKCAKKVTSDEKPDFSTLLSYGNESVMLEKLITETEKEMQAVRDAEQKKDLQALDALTHHLRSSWEILRADQPLRELYKLLHGEDIPDDGAIRHAVTAVLDKGTEIIRQAKEERRKCDNG</sequence>
<keyword evidence="9" id="KW-0067">ATP-binding</keyword>
<dbReference type="GO" id="GO:0005524">
    <property type="term" value="F:ATP binding"/>
    <property type="evidence" value="ECO:0007669"/>
    <property type="project" value="UniProtKB-KW"/>
</dbReference>
<dbReference type="Pfam" id="PF02518">
    <property type="entry name" value="HATPase_c"/>
    <property type="match status" value="1"/>
</dbReference>
<dbReference type="SUPFAM" id="SSF47226">
    <property type="entry name" value="Histidine-containing phosphotransfer domain, HPT domain"/>
    <property type="match status" value="1"/>
</dbReference>
<keyword evidence="6" id="KW-0812">Transmembrane</keyword>
<keyword evidence="6" id="KW-1133">Transmembrane helix</keyword>
<dbReference type="GO" id="GO:0000155">
    <property type="term" value="F:phosphorelay sensor kinase activity"/>
    <property type="evidence" value="ECO:0007669"/>
    <property type="project" value="InterPro"/>
</dbReference>
<dbReference type="EC" id="2.7.13.3" evidence="2"/>
<evidence type="ECO:0000256" key="3">
    <source>
        <dbReference type="ARBA" id="ARBA00022553"/>
    </source>
</evidence>
<evidence type="ECO:0000259" key="7">
    <source>
        <dbReference type="PROSITE" id="PS50109"/>
    </source>
</evidence>
<dbReference type="SUPFAM" id="SSF47384">
    <property type="entry name" value="Homodimeric domain of signal transducing histidine kinase"/>
    <property type="match status" value="1"/>
</dbReference>
<feature type="region of interest" description="Disordered" evidence="5">
    <location>
        <begin position="150"/>
        <end position="176"/>
    </location>
</feature>
<comment type="caution">
    <text evidence="9">The sequence shown here is derived from an EMBL/GenBank/DDBJ whole genome shotgun (WGS) entry which is preliminary data.</text>
</comment>
<feature type="domain" description="Histidine kinase" evidence="7">
    <location>
        <begin position="310"/>
        <end position="522"/>
    </location>
</feature>
<proteinExistence type="predicted"/>
<evidence type="ECO:0000313" key="10">
    <source>
        <dbReference type="Proteomes" id="UP001204548"/>
    </source>
</evidence>
<dbReference type="InterPro" id="IPR004358">
    <property type="entry name" value="Sig_transdc_His_kin-like_C"/>
</dbReference>
<name>A0AAW5P1W7_9BACE</name>
<dbReference type="EMBL" id="JANUTS010000001">
    <property type="protein sequence ID" value="MCS2794526.1"/>
    <property type="molecule type" value="Genomic_DNA"/>
</dbReference>
<evidence type="ECO:0000256" key="6">
    <source>
        <dbReference type="SAM" id="Phobius"/>
    </source>
</evidence>
<dbReference type="Gene3D" id="3.40.50.2300">
    <property type="match status" value="1"/>
</dbReference>
<evidence type="ECO:0000256" key="4">
    <source>
        <dbReference type="PROSITE-ProRule" id="PRU00169"/>
    </source>
</evidence>
<feature type="transmembrane region" description="Helical" evidence="6">
    <location>
        <begin position="12"/>
        <end position="34"/>
    </location>
</feature>
<dbReference type="SUPFAM" id="SSF52172">
    <property type="entry name" value="CheY-like"/>
    <property type="match status" value="1"/>
</dbReference>
<dbReference type="RefSeq" id="WP_258990815.1">
    <property type="nucleotide sequence ID" value="NZ_JANUTS010000001.1"/>
</dbReference>
<evidence type="ECO:0000256" key="2">
    <source>
        <dbReference type="ARBA" id="ARBA00012438"/>
    </source>
</evidence>
<protein>
    <recommendedName>
        <fullName evidence="2">histidine kinase</fullName>
        <ecNumber evidence="2">2.7.13.3</ecNumber>
    </recommendedName>
</protein>
<dbReference type="SUPFAM" id="SSF55874">
    <property type="entry name" value="ATPase domain of HSP90 chaperone/DNA topoisomerase II/histidine kinase"/>
    <property type="match status" value="1"/>
</dbReference>
<dbReference type="SMART" id="SM00448">
    <property type="entry name" value="REC"/>
    <property type="match status" value="1"/>
</dbReference>
<dbReference type="InterPro" id="IPR011006">
    <property type="entry name" value="CheY-like_superfamily"/>
</dbReference>
<dbReference type="Gene3D" id="1.10.287.130">
    <property type="match status" value="1"/>
</dbReference>
<dbReference type="PROSITE" id="PS50109">
    <property type="entry name" value="HIS_KIN"/>
    <property type="match status" value="1"/>
</dbReference>
<evidence type="ECO:0000256" key="5">
    <source>
        <dbReference type="SAM" id="MobiDB-lite"/>
    </source>
</evidence>
<dbReference type="PANTHER" id="PTHR43547">
    <property type="entry name" value="TWO-COMPONENT HISTIDINE KINASE"/>
    <property type="match status" value="1"/>
</dbReference>
<dbReference type="SMART" id="SM00387">
    <property type="entry name" value="HATPase_c"/>
    <property type="match status" value="1"/>
</dbReference>
<dbReference type="InterPro" id="IPR003661">
    <property type="entry name" value="HisK_dim/P_dom"/>
</dbReference>
<gene>
    <name evidence="9" type="ORF">NXW97_21450</name>
</gene>
<comment type="catalytic activity">
    <reaction evidence="1">
        <text>ATP + protein L-histidine = ADP + protein N-phospho-L-histidine.</text>
        <dbReference type="EC" id="2.7.13.3"/>
    </reaction>
</comment>
<dbReference type="Proteomes" id="UP001204548">
    <property type="component" value="Unassembled WGS sequence"/>
</dbReference>
<dbReference type="SMART" id="SM00388">
    <property type="entry name" value="HisKA"/>
    <property type="match status" value="1"/>
</dbReference>
<dbReference type="PANTHER" id="PTHR43547:SF2">
    <property type="entry name" value="HYBRID SIGNAL TRANSDUCTION HISTIDINE KINASE C"/>
    <property type="match status" value="1"/>
</dbReference>
<dbReference type="PROSITE" id="PS50110">
    <property type="entry name" value="RESPONSE_REGULATORY"/>
    <property type="match status" value="1"/>
</dbReference>
<reference evidence="9" key="1">
    <citation type="submission" date="2022-08" db="EMBL/GenBank/DDBJ databases">
        <title>Genome Sequencing of Bacteroides fragilis Group Isolates with Nanopore Technology.</title>
        <authorList>
            <person name="Tisza M.J."/>
            <person name="Smith D."/>
            <person name="Dekker J.P."/>
        </authorList>
    </citation>
    <scope>NUCLEOTIDE SEQUENCE</scope>
    <source>
        <strain evidence="9">BFG-351</strain>
    </source>
</reference>
<feature type="modified residue" description="4-aspartylphosphate" evidence="4">
    <location>
        <position position="592"/>
    </location>
</feature>
<evidence type="ECO:0000313" key="9">
    <source>
        <dbReference type="EMBL" id="MCS2794526.1"/>
    </source>
</evidence>
<keyword evidence="3 4" id="KW-0597">Phosphoprotein</keyword>
<dbReference type="AlphaFoldDB" id="A0AAW5P1W7"/>
<dbReference type="Pfam" id="PF00072">
    <property type="entry name" value="Response_reg"/>
    <property type="match status" value="1"/>
</dbReference>
<keyword evidence="9" id="KW-0547">Nucleotide-binding</keyword>
<dbReference type="InterPro" id="IPR005467">
    <property type="entry name" value="His_kinase_dom"/>
</dbReference>
<feature type="domain" description="Response regulatory" evidence="8">
    <location>
        <begin position="543"/>
        <end position="660"/>
    </location>
</feature>